<gene>
    <name evidence="2" type="ORF">MBO_01285</name>
</gene>
<reference evidence="2 3" key="1">
    <citation type="journal article" date="2014" name="Genome Announc.">
        <title>Draft Genome Sequence of Moraxella bovoculi Strain 237T (ATCC BAA-1259T) Isolated from a Calf with Infectious Bovine Keratoconjunctivitis.</title>
        <authorList>
            <person name="Calcutt M.J."/>
            <person name="Foecking M.F."/>
            <person name="Martin N.T."/>
            <person name="Mhlanga-Mutangadura T."/>
            <person name="Reilly T.J."/>
        </authorList>
    </citation>
    <scope>NUCLEOTIDE SEQUENCE [LARGE SCALE GENOMIC DNA]</scope>
    <source>
        <strain evidence="2 3">237</strain>
    </source>
</reference>
<feature type="transmembrane region" description="Helical" evidence="1">
    <location>
        <begin position="138"/>
        <end position="159"/>
    </location>
</feature>
<organism evidence="2 3">
    <name type="scientific">Moraxella bovoculi 237</name>
    <dbReference type="NCBI Taxonomy" id="743974"/>
    <lineage>
        <taxon>Bacteria</taxon>
        <taxon>Pseudomonadati</taxon>
        <taxon>Pseudomonadota</taxon>
        <taxon>Gammaproteobacteria</taxon>
        <taxon>Moraxellales</taxon>
        <taxon>Moraxellaceae</taxon>
        <taxon>Moraxella</taxon>
    </lineage>
</organism>
<dbReference type="OrthoDB" id="5451742at2"/>
<dbReference type="Proteomes" id="UP000035860">
    <property type="component" value="Unassembled WGS sequence"/>
</dbReference>
<keyword evidence="1" id="KW-0472">Membrane</keyword>
<dbReference type="Pfam" id="PF03956">
    <property type="entry name" value="Lys_export"/>
    <property type="match status" value="1"/>
</dbReference>
<dbReference type="GO" id="GO:0005886">
    <property type="term" value="C:plasma membrane"/>
    <property type="evidence" value="ECO:0007669"/>
    <property type="project" value="TreeGrafter"/>
</dbReference>
<proteinExistence type="predicted"/>
<feature type="transmembrane region" description="Helical" evidence="1">
    <location>
        <begin position="104"/>
        <end position="126"/>
    </location>
</feature>
<dbReference type="RefSeq" id="WP_036362244.1">
    <property type="nucleotide sequence ID" value="NZ_AOMT01000005.1"/>
</dbReference>
<dbReference type="AlphaFoldDB" id="A0A066UIV4"/>
<protein>
    <recommendedName>
        <fullName evidence="4">Surface protein</fullName>
    </recommendedName>
</protein>
<dbReference type="EMBL" id="AOMT01000005">
    <property type="protein sequence ID" value="KDN25787.1"/>
    <property type="molecule type" value="Genomic_DNA"/>
</dbReference>
<comment type="caution">
    <text evidence="2">The sequence shown here is derived from an EMBL/GenBank/DDBJ whole genome shotgun (WGS) entry which is preliminary data.</text>
</comment>
<feature type="transmembrane region" description="Helical" evidence="1">
    <location>
        <begin position="64"/>
        <end position="84"/>
    </location>
</feature>
<feature type="transmembrane region" description="Helical" evidence="1">
    <location>
        <begin position="277"/>
        <end position="299"/>
    </location>
</feature>
<dbReference type="PANTHER" id="PTHR35804:SF1">
    <property type="entry name" value="LYSINE EXPORTER LYSO"/>
    <property type="match status" value="1"/>
</dbReference>
<feature type="transmembrane region" description="Helical" evidence="1">
    <location>
        <begin position="205"/>
        <end position="229"/>
    </location>
</feature>
<evidence type="ECO:0000256" key="1">
    <source>
        <dbReference type="SAM" id="Phobius"/>
    </source>
</evidence>
<name>A0A066UIV4_9GAMM</name>
<sequence>MNGLITLLLILTPMFIGFALPSYANWASVAERALNYLVFLILIVIGIELGLVENLSQKVDAITLYLSTLIALTIGVGTAALIAFDKFVPPSTHTHHHNNTKPKINLRGSLVQISCLVIGFVIAKVLPDSLLPPHNTTTVLLMALLFLVGVSLKGSGVTLKEAMLNKRGLQISAVFIVITLLSGVVFALLFEEVSITKGLALASGFGWYSLSGTVMTDAYGAVWGSVALLNDLSREIIALIFIPWVMRYSQSAAIGLGGVTSLDFVLPTLTQAGGTKIIPTIISFGFITNIISPIMMVFFSTLG</sequence>
<keyword evidence="1" id="KW-0812">Transmembrane</keyword>
<evidence type="ECO:0008006" key="4">
    <source>
        <dbReference type="Google" id="ProtNLM"/>
    </source>
</evidence>
<evidence type="ECO:0000313" key="2">
    <source>
        <dbReference type="EMBL" id="KDN25787.1"/>
    </source>
</evidence>
<accession>A0A066UIV4</accession>
<dbReference type="PANTHER" id="PTHR35804">
    <property type="entry name" value="LYSINE EXPORTER LYSO"/>
    <property type="match status" value="1"/>
</dbReference>
<dbReference type="GO" id="GO:0015661">
    <property type="term" value="F:L-lysine efflux transmembrane transporter activity"/>
    <property type="evidence" value="ECO:0007669"/>
    <property type="project" value="InterPro"/>
</dbReference>
<feature type="transmembrane region" description="Helical" evidence="1">
    <location>
        <begin position="6"/>
        <end position="26"/>
    </location>
</feature>
<feature type="transmembrane region" description="Helical" evidence="1">
    <location>
        <begin position="236"/>
        <end position="257"/>
    </location>
</feature>
<feature type="transmembrane region" description="Helical" evidence="1">
    <location>
        <begin position="171"/>
        <end position="190"/>
    </location>
</feature>
<keyword evidence="3" id="KW-1185">Reference proteome</keyword>
<evidence type="ECO:0000313" key="3">
    <source>
        <dbReference type="Proteomes" id="UP000035860"/>
    </source>
</evidence>
<dbReference type="eggNOG" id="COG2431">
    <property type="taxonomic scope" value="Bacteria"/>
</dbReference>
<keyword evidence="1" id="KW-1133">Transmembrane helix</keyword>
<dbReference type="InterPro" id="IPR005642">
    <property type="entry name" value="LysO"/>
</dbReference>
<feature type="transmembrane region" description="Helical" evidence="1">
    <location>
        <begin position="33"/>
        <end position="52"/>
    </location>
</feature>